<proteinExistence type="predicted"/>
<comment type="caution">
    <text evidence="1">The sequence shown here is derived from an EMBL/GenBank/DDBJ whole genome shotgun (WGS) entry which is preliminary data.</text>
</comment>
<protein>
    <submittedName>
        <fullName evidence="1">Uncharacterized protein</fullName>
    </submittedName>
</protein>
<gene>
    <name evidence="1" type="ORF">QB898_00775</name>
</gene>
<evidence type="ECO:0000313" key="2">
    <source>
        <dbReference type="Proteomes" id="UP001237156"/>
    </source>
</evidence>
<dbReference type="RefSeq" id="WP_279523409.1">
    <property type="nucleotide sequence ID" value="NZ_JARVII010000001.1"/>
</dbReference>
<dbReference type="AlphaFoldDB" id="A0AAW6RHV5"/>
<reference evidence="1 2" key="1">
    <citation type="submission" date="2023-04" db="EMBL/GenBank/DDBJ databases">
        <title>Ottowia paracancer sp. nov., isolated from human stomach.</title>
        <authorList>
            <person name="Song Y."/>
        </authorList>
    </citation>
    <scope>NUCLEOTIDE SEQUENCE [LARGE SCALE GENOMIC DNA]</scope>
    <source>
        <strain evidence="1 2">10c7w1</strain>
    </source>
</reference>
<evidence type="ECO:0000313" key="1">
    <source>
        <dbReference type="EMBL" id="MDG9698267.1"/>
    </source>
</evidence>
<organism evidence="1 2">
    <name type="scientific">Ottowia cancrivicina</name>
    <dbReference type="NCBI Taxonomy" id="3040346"/>
    <lineage>
        <taxon>Bacteria</taxon>
        <taxon>Pseudomonadati</taxon>
        <taxon>Pseudomonadota</taxon>
        <taxon>Betaproteobacteria</taxon>
        <taxon>Burkholderiales</taxon>
        <taxon>Comamonadaceae</taxon>
        <taxon>Ottowia</taxon>
    </lineage>
</organism>
<name>A0AAW6RHV5_9BURK</name>
<sequence>MPKKANKDDIAKQACGKWLGVRCFVQVFAFGGEDDGTKKLRHHGHETPR</sequence>
<dbReference type="Proteomes" id="UP001237156">
    <property type="component" value="Unassembled WGS sequence"/>
</dbReference>
<keyword evidence="2" id="KW-1185">Reference proteome</keyword>
<dbReference type="EMBL" id="JARVII010000001">
    <property type="protein sequence ID" value="MDG9698267.1"/>
    <property type="molecule type" value="Genomic_DNA"/>
</dbReference>
<accession>A0AAW6RHV5</accession>